<dbReference type="InterPro" id="IPR050267">
    <property type="entry name" value="Anti-sigma-factor_SerPK"/>
</dbReference>
<name>A0A2M7T9S2_9ACTN</name>
<reference evidence="4" key="1">
    <citation type="submission" date="2017-09" db="EMBL/GenBank/DDBJ databases">
        <title>Depth-based differentiation of microbial function through sediment-hosted aquifers and enrichment of novel symbionts in the deep terrestrial subsurface.</title>
        <authorList>
            <person name="Probst A.J."/>
            <person name="Ladd B."/>
            <person name="Jarett J.K."/>
            <person name="Geller-Mcgrath D.E."/>
            <person name="Sieber C.M.K."/>
            <person name="Emerson J.B."/>
            <person name="Anantharaman K."/>
            <person name="Thomas B.C."/>
            <person name="Malmstrom R."/>
            <person name="Stieglmeier M."/>
            <person name="Klingl A."/>
            <person name="Woyke T."/>
            <person name="Ryan C.M."/>
            <person name="Banfield J.F."/>
        </authorList>
    </citation>
    <scope>NUCLEOTIDE SEQUENCE [LARGE SCALE GENOMIC DNA]</scope>
</reference>
<keyword evidence="1" id="KW-0723">Serine/threonine-protein kinase</keyword>
<gene>
    <name evidence="3" type="ORF">COY37_02235</name>
</gene>
<sequence>MIDKRLKLLLLSEPQSLDPIRKEVQDFISGTPYRSRASDILLVVSEACTNVIRHAYVEGHENPLIILECFLKFDALTIMVSDKGKGLPAPSDGPVFSEDGGFGIFLMQKLSDRFKCHSFFGSGTIVELGFKNPEYHLVPKKRKASMVVDAATAYWLTFADMLSHPRKSYAAYRECFGAGFAATFDSLRPCWRSIAILFFIRSAINDVRKALKRGDYETARLIIEEIGNQIKVVELDLCKMSGEGRSLLKKHLEGAFSKLSKLKRELGFGEEKEVPDSSGIYASVAGDDIIKLVDGIIDNLNNMLDDSIGCWIVLDEGPLQPI</sequence>
<organism evidence="3 4">
    <name type="scientific">Candidatus Aquicultor secundus</name>
    <dbReference type="NCBI Taxonomy" id="1973895"/>
    <lineage>
        <taxon>Bacteria</taxon>
        <taxon>Bacillati</taxon>
        <taxon>Actinomycetota</taxon>
        <taxon>Candidatus Aquicultoria</taxon>
        <taxon>Candidatus Aquicultorales</taxon>
        <taxon>Candidatus Aquicultoraceae</taxon>
        <taxon>Candidatus Aquicultor</taxon>
    </lineage>
</organism>
<dbReference type="AlphaFoldDB" id="A0A2M7T9S2"/>
<dbReference type="PANTHER" id="PTHR35526">
    <property type="entry name" value="ANTI-SIGMA-F FACTOR RSBW-RELATED"/>
    <property type="match status" value="1"/>
</dbReference>
<dbReference type="InterPro" id="IPR003594">
    <property type="entry name" value="HATPase_dom"/>
</dbReference>
<dbReference type="PANTHER" id="PTHR35526:SF3">
    <property type="entry name" value="ANTI-SIGMA-F FACTOR RSBW"/>
    <property type="match status" value="1"/>
</dbReference>
<dbReference type="CDD" id="cd16936">
    <property type="entry name" value="HATPase_RsbW-like"/>
    <property type="match status" value="1"/>
</dbReference>
<dbReference type="InterPro" id="IPR036890">
    <property type="entry name" value="HATPase_C_sf"/>
</dbReference>
<dbReference type="Proteomes" id="UP000230956">
    <property type="component" value="Unassembled WGS sequence"/>
</dbReference>
<evidence type="ECO:0000259" key="2">
    <source>
        <dbReference type="Pfam" id="PF13581"/>
    </source>
</evidence>
<dbReference type="SUPFAM" id="SSF55874">
    <property type="entry name" value="ATPase domain of HSP90 chaperone/DNA topoisomerase II/histidine kinase"/>
    <property type="match status" value="1"/>
</dbReference>
<dbReference type="GO" id="GO:0004674">
    <property type="term" value="F:protein serine/threonine kinase activity"/>
    <property type="evidence" value="ECO:0007669"/>
    <property type="project" value="UniProtKB-KW"/>
</dbReference>
<dbReference type="Pfam" id="PF13581">
    <property type="entry name" value="HATPase_c_2"/>
    <property type="match status" value="1"/>
</dbReference>
<evidence type="ECO:0000313" key="4">
    <source>
        <dbReference type="Proteomes" id="UP000230956"/>
    </source>
</evidence>
<evidence type="ECO:0000256" key="1">
    <source>
        <dbReference type="ARBA" id="ARBA00022527"/>
    </source>
</evidence>
<dbReference type="EMBL" id="PFNG01000058">
    <property type="protein sequence ID" value="PIZ41431.1"/>
    <property type="molecule type" value="Genomic_DNA"/>
</dbReference>
<dbReference type="RefSeq" id="WP_286677591.1">
    <property type="nucleotide sequence ID" value="NZ_MNXI01000016.1"/>
</dbReference>
<comment type="caution">
    <text evidence="3">The sequence shown here is derived from an EMBL/GenBank/DDBJ whole genome shotgun (WGS) entry which is preliminary data.</text>
</comment>
<proteinExistence type="predicted"/>
<dbReference type="Gene3D" id="3.30.565.10">
    <property type="entry name" value="Histidine kinase-like ATPase, C-terminal domain"/>
    <property type="match status" value="1"/>
</dbReference>
<keyword evidence="1" id="KW-0418">Kinase</keyword>
<accession>A0A2M7T9S2</accession>
<keyword evidence="1" id="KW-0808">Transferase</keyword>
<feature type="domain" description="Histidine kinase/HSP90-like ATPase" evidence="2">
    <location>
        <begin position="12"/>
        <end position="128"/>
    </location>
</feature>
<protein>
    <recommendedName>
        <fullName evidence="2">Histidine kinase/HSP90-like ATPase domain-containing protein</fullName>
    </recommendedName>
</protein>
<evidence type="ECO:0000313" key="3">
    <source>
        <dbReference type="EMBL" id="PIZ41431.1"/>
    </source>
</evidence>